<evidence type="ECO:0000313" key="2">
    <source>
        <dbReference type="EMBL" id="TPX47469.1"/>
    </source>
</evidence>
<name>A0A507D7A9_9FUNG</name>
<dbReference type="STRING" id="286115.A0A507D7A9"/>
<dbReference type="EMBL" id="QEAM01000077">
    <property type="protein sequence ID" value="TPX47469.1"/>
    <property type="molecule type" value="Genomic_DNA"/>
</dbReference>
<evidence type="ECO:0000313" key="4">
    <source>
        <dbReference type="Proteomes" id="UP000317494"/>
    </source>
</evidence>
<dbReference type="Gene3D" id="3.60.21.10">
    <property type="match status" value="1"/>
</dbReference>
<organism evidence="2 5">
    <name type="scientific">Synchytrium endobioticum</name>
    <dbReference type="NCBI Taxonomy" id="286115"/>
    <lineage>
        <taxon>Eukaryota</taxon>
        <taxon>Fungi</taxon>
        <taxon>Fungi incertae sedis</taxon>
        <taxon>Chytridiomycota</taxon>
        <taxon>Chytridiomycota incertae sedis</taxon>
        <taxon>Chytridiomycetes</taxon>
        <taxon>Synchytriales</taxon>
        <taxon>Synchytriaceae</taxon>
        <taxon>Synchytrium</taxon>
    </lineage>
</organism>
<dbReference type="Pfam" id="PF00149">
    <property type="entry name" value="Metallophos"/>
    <property type="match status" value="1"/>
</dbReference>
<comment type="caution">
    <text evidence="2">The sequence shown here is derived from an EMBL/GenBank/DDBJ whole genome shotgun (WGS) entry which is preliminary data.</text>
</comment>
<evidence type="ECO:0000259" key="1">
    <source>
        <dbReference type="Pfam" id="PF00149"/>
    </source>
</evidence>
<dbReference type="OrthoDB" id="5976022at2759"/>
<dbReference type="GO" id="GO:0016787">
    <property type="term" value="F:hydrolase activity"/>
    <property type="evidence" value="ECO:0007669"/>
    <property type="project" value="InterPro"/>
</dbReference>
<proteinExistence type="predicted"/>
<dbReference type="Proteomes" id="UP000317494">
    <property type="component" value="Unassembled WGS sequence"/>
</dbReference>
<dbReference type="InterPro" id="IPR004843">
    <property type="entry name" value="Calcineurin-like_PHP"/>
</dbReference>
<dbReference type="EMBL" id="QEAN01000015">
    <property type="protein sequence ID" value="TPX53551.1"/>
    <property type="molecule type" value="Genomic_DNA"/>
</dbReference>
<dbReference type="VEuPathDB" id="FungiDB:SeMB42_g00708"/>
<dbReference type="PANTHER" id="PTHR46546:SF4">
    <property type="entry name" value="SHEWANELLA-LIKE PROTEIN PHOSPHATASE 1"/>
    <property type="match status" value="1"/>
</dbReference>
<keyword evidence="4" id="KW-1185">Reference proteome</keyword>
<reference evidence="4 5" key="1">
    <citation type="journal article" date="2019" name="Sci. Rep.">
        <title>Comparative genomics of chytrid fungi reveal insights into the obligate biotrophic and pathogenic lifestyle of Synchytrium endobioticum.</title>
        <authorList>
            <person name="van de Vossenberg B.T.L.H."/>
            <person name="Warris S."/>
            <person name="Nguyen H.D.T."/>
            <person name="van Gent-Pelzer M.P.E."/>
            <person name="Joly D.L."/>
            <person name="van de Geest H.C."/>
            <person name="Bonants P.J.M."/>
            <person name="Smith D.S."/>
            <person name="Levesque C.A."/>
            <person name="van der Lee T.A.J."/>
        </authorList>
    </citation>
    <scope>NUCLEOTIDE SEQUENCE [LARGE SCALE GENOMIC DNA]</scope>
    <source>
        <strain evidence="2 5">LEV6574</strain>
        <strain evidence="3 4">MB42</strain>
    </source>
</reference>
<sequence length="316" mass="34705">MYRTAFIGLILAILATFIVGYRYNPLPYLLDTPSKVLDFILTGPGHSKSGRPSHFKGSDEHVEPGPSRRIVAIGDLHGDLPNTLKVLEFAGIINDQQDWIATNTTLVQVGDVVDRGPDTKAIYGLLRRLSNDSSAYGSDVVGVLGNHEIMNMFGDLRYVNPKDTDSFGGPEQRKLEWSRGGDLGSVHWANKGIHFINHSARQSLFQQSEKDAQSNPVFGGEGPTWYREYAQADEKTICPQLKEALNTLGARRMVIGHTPQLDGIKSRCRGRVIIIDTGISSVYGGKLSALEIFGDSATALYEKGKKVKLPKSRPIV</sequence>
<gene>
    <name evidence="2" type="ORF">SeLEV6574_g02649</name>
    <name evidence="3" type="ORF">SeMB42_g00708</name>
</gene>
<dbReference type="AlphaFoldDB" id="A0A507D7A9"/>
<protein>
    <recommendedName>
        <fullName evidence="1">Calcineurin-like phosphoesterase domain-containing protein</fullName>
    </recommendedName>
</protein>
<dbReference type="InterPro" id="IPR029052">
    <property type="entry name" value="Metallo-depent_PP-like"/>
</dbReference>
<dbReference type="SUPFAM" id="SSF56300">
    <property type="entry name" value="Metallo-dependent phosphatases"/>
    <property type="match status" value="1"/>
</dbReference>
<feature type="domain" description="Calcineurin-like phosphoesterase" evidence="1">
    <location>
        <begin position="69"/>
        <end position="259"/>
    </location>
</feature>
<dbReference type="Proteomes" id="UP000320475">
    <property type="component" value="Unassembled WGS sequence"/>
</dbReference>
<evidence type="ECO:0000313" key="3">
    <source>
        <dbReference type="EMBL" id="TPX53551.1"/>
    </source>
</evidence>
<accession>A0A507D7A9</accession>
<dbReference type="PANTHER" id="PTHR46546">
    <property type="entry name" value="SHEWANELLA-LIKE PROTEIN PHOSPHATASE 1"/>
    <property type="match status" value="1"/>
</dbReference>
<evidence type="ECO:0000313" key="5">
    <source>
        <dbReference type="Proteomes" id="UP000320475"/>
    </source>
</evidence>